<dbReference type="Gene3D" id="3.40.1280.30">
    <property type="match status" value="1"/>
</dbReference>
<keyword evidence="3" id="KW-0808">Transferase</keyword>
<dbReference type="PROSITE" id="PS51675">
    <property type="entry name" value="SAM_MT_TRM10"/>
    <property type="match status" value="1"/>
</dbReference>
<dbReference type="AlphaFoldDB" id="A0A8D3DGJ5"/>
<dbReference type="InterPro" id="IPR047911">
    <property type="entry name" value="Trm10_B_MTase_dom"/>
</dbReference>
<evidence type="ECO:0000256" key="8">
    <source>
        <dbReference type="ARBA" id="ARBA00035725"/>
    </source>
</evidence>
<feature type="domain" description="SAM-dependent MTase TRM10-type" evidence="12">
    <location>
        <begin position="98"/>
        <end position="292"/>
    </location>
</feature>
<evidence type="ECO:0000313" key="14">
    <source>
        <dbReference type="Proteomes" id="UP000694558"/>
    </source>
</evidence>
<protein>
    <recommendedName>
        <fullName evidence="6">tRNA methyltransferase 10 homolog B</fullName>
        <ecNumber evidence="1">2.1.1.221</ecNumber>
    </recommendedName>
    <alternativeName>
        <fullName evidence="7">RNA (guanine-9-)-methyltransferase domain-containing protein 3</fullName>
    </alternativeName>
    <alternativeName>
        <fullName evidence="8">tRNA (guanine(9)-N(1))-methyltransferase TRMT10B</fullName>
    </alternativeName>
</protein>
<dbReference type="GO" id="GO:0052905">
    <property type="term" value="F:tRNA (guanosine(9)-N1)-methyltransferase activity"/>
    <property type="evidence" value="ECO:0007669"/>
    <property type="project" value="UniProtKB-EC"/>
</dbReference>
<evidence type="ECO:0000313" key="13">
    <source>
        <dbReference type="Ensembl" id="ENSSMAP00000058654.1"/>
    </source>
</evidence>
<gene>
    <name evidence="13" type="primary">trmt10b</name>
</gene>
<dbReference type="InterPro" id="IPR007356">
    <property type="entry name" value="tRNA_m1G_MeTrfase_euk"/>
</dbReference>
<feature type="region of interest" description="Disordered" evidence="11">
    <location>
        <begin position="53"/>
        <end position="87"/>
    </location>
</feature>
<keyword evidence="5" id="KW-0175">Coiled coil</keyword>
<dbReference type="GeneTree" id="ENSGT00530000063169"/>
<dbReference type="GO" id="GO:0000049">
    <property type="term" value="F:tRNA binding"/>
    <property type="evidence" value="ECO:0007669"/>
    <property type="project" value="TreeGrafter"/>
</dbReference>
<reference evidence="13" key="2">
    <citation type="submission" date="2025-08" db="UniProtKB">
        <authorList>
            <consortium name="Ensembl"/>
        </authorList>
    </citation>
    <scope>IDENTIFICATION</scope>
</reference>
<evidence type="ECO:0000256" key="10">
    <source>
        <dbReference type="ARBA" id="ARBA00048434"/>
    </source>
</evidence>
<evidence type="ECO:0000256" key="4">
    <source>
        <dbReference type="ARBA" id="ARBA00022691"/>
    </source>
</evidence>
<name>A0A8D3DGJ5_SCOMX</name>
<dbReference type="PANTHER" id="PTHR13563">
    <property type="entry name" value="TRNA (GUANINE-9-) METHYLTRANSFERASE"/>
    <property type="match status" value="1"/>
</dbReference>
<feature type="compositionally biased region" description="Basic and acidic residues" evidence="11">
    <location>
        <begin position="65"/>
        <end position="79"/>
    </location>
</feature>
<evidence type="ECO:0000256" key="11">
    <source>
        <dbReference type="SAM" id="MobiDB-lite"/>
    </source>
</evidence>
<evidence type="ECO:0000256" key="5">
    <source>
        <dbReference type="ARBA" id="ARBA00023054"/>
    </source>
</evidence>
<dbReference type="InterPro" id="IPR028564">
    <property type="entry name" value="MT_TRM10-typ"/>
</dbReference>
<keyword evidence="4" id="KW-0949">S-adenosyl-L-methionine</keyword>
<reference evidence="13" key="1">
    <citation type="submission" date="2023-05" db="EMBL/GenBank/DDBJ databases">
        <title>High-quality long-read genome of Scophthalmus maximus.</title>
        <authorList>
            <person name="Lien S."/>
            <person name="Martinez P."/>
        </authorList>
    </citation>
    <scope>NUCLEOTIDE SEQUENCE [LARGE SCALE GENOMIC DNA]</scope>
</reference>
<dbReference type="InterPro" id="IPR038459">
    <property type="entry name" value="MT_TRM10-typ_sf"/>
</dbReference>
<evidence type="ECO:0000259" key="12">
    <source>
        <dbReference type="PROSITE" id="PS51675"/>
    </source>
</evidence>
<dbReference type="Proteomes" id="UP000694558">
    <property type="component" value="Chromosome 2"/>
</dbReference>
<evidence type="ECO:0000256" key="6">
    <source>
        <dbReference type="ARBA" id="ARBA00035688"/>
    </source>
</evidence>
<comment type="catalytic activity">
    <reaction evidence="10">
        <text>guanosine(9) in tRNA + S-adenosyl-L-methionine = N(1)-methylguanosine(9) in tRNA + S-adenosyl-L-homocysteine + H(+)</text>
        <dbReference type="Rhea" id="RHEA:43156"/>
        <dbReference type="Rhea" id="RHEA-COMP:10367"/>
        <dbReference type="Rhea" id="RHEA-COMP:10368"/>
        <dbReference type="ChEBI" id="CHEBI:15378"/>
        <dbReference type="ChEBI" id="CHEBI:57856"/>
        <dbReference type="ChEBI" id="CHEBI:59789"/>
        <dbReference type="ChEBI" id="CHEBI:73542"/>
        <dbReference type="ChEBI" id="CHEBI:74269"/>
        <dbReference type="EC" id="2.1.1.221"/>
    </reaction>
</comment>
<dbReference type="CDD" id="cd18100">
    <property type="entry name" value="Trm10euk_B"/>
    <property type="match status" value="1"/>
</dbReference>
<keyword evidence="2" id="KW-0489">Methyltransferase</keyword>
<accession>A0A8D3DGJ5</accession>
<evidence type="ECO:0000256" key="1">
    <source>
        <dbReference type="ARBA" id="ARBA00012797"/>
    </source>
</evidence>
<dbReference type="EC" id="2.1.1.221" evidence="1"/>
<dbReference type="GO" id="GO:0005654">
    <property type="term" value="C:nucleoplasm"/>
    <property type="evidence" value="ECO:0007669"/>
    <property type="project" value="TreeGrafter"/>
</dbReference>
<sequence>MAHVPSEVCDTQLNGVSEVMDLLRIEVEADVMEDKPGREDALCSRNVSRKQRNWERQLAAKKGKRKEEKQRRKLNREQESGGSADSPQFTKRVLKAITKERLAEAQATGLKLCVDLSMTDCMSDKEISRLAGQLRRLYGSNKKAARPFHLLLTELREDSRLYRECVRMNAGFLNYVMDITEESCLDLFPTETLVYLSPDAEEALETVDADKVYVLGGLVDESIQKKLSFSRARELSVRTARLPIDEYMVKRDNAKNFHSKVLAVNQGEQRFSLGFFPESFFKNPLFVRRVNESLSLSVRSVRHPVDLLRHGQLDGGAAGMVPPGEGLRRRTGRSNPPGRSCEWTTREQYMLIKCLVKDFFVVVVQHVQLLFALKSNIVMSWCWRGLLVLTSGMYLNKRERGAHLTLFFSGVSFFFF</sequence>
<evidence type="ECO:0000256" key="3">
    <source>
        <dbReference type="ARBA" id="ARBA00022679"/>
    </source>
</evidence>
<comment type="function">
    <text evidence="9">S-adenosyl-L-methionine-dependent guanine N(1)-methyltransferase that catalyzes the formation of N(1)-methylguanine at position 9 (m1G9) in tRNAs. Probably not able to catalyze formation of N(1)-methyladenine at position 9 (m1A9) in tRNAs.</text>
</comment>
<dbReference type="PANTHER" id="PTHR13563:SF19">
    <property type="entry name" value="TRNA METHYLTRANSFERASE 10 HOMOLOG B"/>
    <property type="match status" value="1"/>
</dbReference>
<proteinExistence type="predicted"/>
<evidence type="ECO:0000256" key="9">
    <source>
        <dbReference type="ARBA" id="ARBA00045240"/>
    </source>
</evidence>
<evidence type="ECO:0000256" key="7">
    <source>
        <dbReference type="ARBA" id="ARBA00035712"/>
    </source>
</evidence>
<evidence type="ECO:0000256" key="2">
    <source>
        <dbReference type="ARBA" id="ARBA00022603"/>
    </source>
</evidence>
<organism evidence="13 14">
    <name type="scientific">Scophthalmus maximus</name>
    <name type="common">Turbot</name>
    <name type="synonym">Psetta maxima</name>
    <dbReference type="NCBI Taxonomy" id="52904"/>
    <lineage>
        <taxon>Eukaryota</taxon>
        <taxon>Metazoa</taxon>
        <taxon>Chordata</taxon>
        <taxon>Craniata</taxon>
        <taxon>Vertebrata</taxon>
        <taxon>Euteleostomi</taxon>
        <taxon>Actinopterygii</taxon>
        <taxon>Neopterygii</taxon>
        <taxon>Teleostei</taxon>
        <taxon>Neoteleostei</taxon>
        <taxon>Acanthomorphata</taxon>
        <taxon>Carangaria</taxon>
        <taxon>Pleuronectiformes</taxon>
        <taxon>Pleuronectoidei</taxon>
        <taxon>Scophthalmidae</taxon>
        <taxon>Scophthalmus</taxon>
    </lineage>
</organism>
<dbReference type="Ensembl" id="ENSSMAT00000048942.1">
    <property type="protein sequence ID" value="ENSSMAP00000058654.1"/>
    <property type="gene ID" value="ENSSMAG00000031808.1"/>
</dbReference>
<dbReference type="GO" id="GO:0002939">
    <property type="term" value="P:tRNA N1-guanine methylation"/>
    <property type="evidence" value="ECO:0007669"/>
    <property type="project" value="TreeGrafter"/>
</dbReference>
<feature type="region of interest" description="Disordered" evidence="11">
    <location>
        <begin position="319"/>
        <end position="339"/>
    </location>
</feature>